<gene>
    <name evidence="3" type="ORF">HannXRQ_Chr17g0552161</name>
    <name evidence="2" type="ORF">HanXRQr2_Chr17g0803591</name>
</gene>
<reference evidence="2 4" key="1">
    <citation type="journal article" date="2017" name="Nature">
        <title>The sunflower genome provides insights into oil metabolism, flowering and Asterid evolution.</title>
        <authorList>
            <person name="Badouin H."/>
            <person name="Gouzy J."/>
            <person name="Grassa C.J."/>
            <person name="Murat F."/>
            <person name="Staton S.E."/>
            <person name="Cottret L."/>
            <person name="Lelandais-Briere C."/>
            <person name="Owens G.L."/>
            <person name="Carrere S."/>
            <person name="Mayjonade B."/>
            <person name="Legrand L."/>
            <person name="Gill N."/>
            <person name="Kane N.C."/>
            <person name="Bowers J.E."/>
            <person name="Hubner S."/>
            <person name="Bellec A."/>
            <person name="Berard A."/>
            <person name="Berges H."/>
            <person name="Blanchet N."/>
            <person name="Boniface M.C."/>
            <person name="Brunel D."/>
            <person name="Catrice O."/>
            <person name="Chaidir N."/>
            <person name="Claudel C."/>
            <person name="Donnadieu C."/>
            <person name="Faraut T."/>
            <person name="Fievet G."/>
            <person name="Helmstetter N."/>
            <person name="King M."/>
            <person name="Knapp S.J."/>
            <person name="Lai Z."/>
            <person name="Le Paslier M.C."/>
            <person name="Lippi Y."/>
            <person name="Lorenzon L."/>
            <person name="Mandel J.R."/>
            <person name="Marage G."/>
            <person name="Marchand G."/>
            <person name="Marquand E."/>
            <person name="Bret-Mestries E."/>
            <person name="Morien E."/>
            <person name="Nambeesan S."/>
            <person name="Nguyen T."/>
            <person name="Pegot-Espagnet P."/>
            <person name="Pouilly N."/>
            <person name="Raftis F."/>
            <person name="Sallet E."/>
            <person name="Schiex T."/>
            <person name="Thomas J."/>
            <person name="Vandecasteele C."/>
            <person name="Vares D."/>
            <person name="Vear F."/>
            <person name="Vautrin S."/>
            <person name="Crespi M."/>
            <person name="Mangin B."/>
            <person name="Burke J.M."/>
            <person name="Salse J."/>
            <person name="Munos S."/>
            <person name="Vincourt P."/>
            <person name="Rieseberg L.H."/>
            <person name="Langlade N.B."/>
        </authorList>
    </citation>
    <scope>NUCLEOTIDE SEQUENCE [LARGE SCALE GENOMIC DNA]</scope>
    <source>
        <strain evidence="4">cv. SF193</strain>
        <tissue evidence="2">Leaves</tissue>
    </source>
</reference>
<sequence>MDSLSSTKRARSDSADNESDSPQPKRIQLDLLDTLDDSDELTSAQDLDSFIKSFQDEISPLPETLDRTSDSGESRPDLEFLLEASDDELGLPPPTESDRIPDSVSTESVELGVFSWLDDQIPNYNSFEYGFEYVDDDASINSNGNGEYVALDGLFDYTDLGFGPSDLSSRTESLPAQ</sequence>
<name>A0A251RUM4_HELAN</name>
<dbReference type="AlphaFoldDB" id="A0A251RUM4"/>
<dbReference type="EMBL" id="CM007906">
    <property type="protein sequence ID" value="OTF86569.1"/>
    <property type="molecule type" value="Genomic_DNA"/>
</dbReference>
<reference evidence="3" key="2">
    <citation type="submission" date="2017-02" db="EMBL/GenBank/DDBJ databases">
        <title>Sunflower complete genome.</title>
        <authorList>
            <person name="Langlade N."/>
            <person name="Munos S."/>
        </authorList>
    </citation>
    <scope>NUCLEOTIDE SEQUENCE [LARGE SCALE GENOMIC DNA]</scope>
    <source>
        <tissue evidence="3">Leaves</tissue>
    </source>
</reference>
<evidence type="ECO:0000313" key="4">
    <source>
        <dbReference type="Proteomes" id="UP000215914"/>
    </source>
</evidence>
<dbReference type="OrthoDB" id="781489at2759"/>
<accession>A0A251RUM4</accession>
<evidence type="ECO:0000313" key="3">
    <source>
        <dbReference type="EMBL" id="OTF86569.1"/>
    </source>
</evidence>
<dbReference type="OMA" id="WLDDQIP"/>
<feature type="region of interest" description="Disordered" evidence="1">
    <location>
        <begin position="85"/>
        <end position="104"/>
    </location>
</feature>
<dbReference type="InParanoid" id="A0A251RUM4"/>
<keyword evidence="4" id="KW-1185">Reference proteome</keyword>
<dbReference type="STRING" id="4232.A0A251RUM4"/>
<dbReference type="PANTHER" id="PTHR34539:SF19">
    <property type="entry name" value="T6J4.11 PROTEIN"/>
    <property type="match status" value="1"/>
</dbReference>
<organism evidence="3 4">
    <name type="scientific">Helianthus annuus</name>
    <name type="common">Common sunflower</name>
    <dbReference type="NCBI Taxonomy" id="4232"/>
    <lineage>
        <taxon>Eukaryota</taxon>
        <taxon>Viridiplantae</taxon>
        <taxon>Streptophyta</taxon>
        <taxon>Embryophyta</taxon>
        <taxon>Tracheophyta</taxon>
        <taxon>Spermatophyta</taxon>
        <taxon>Magnoliopsida</taxon>
        <taxon>eudicotyledons</taxon>
        <taxon>Gunneridae</taxon>
        <taxon>Pentapetalae</taxon>
        <taxon>asterids</taxon>
        <taxon>campanulids</taxon>
        <taxon>Asterales</taxon>
        <taxon>Asteraceae</taxon>
        <taxon>Asteroideae</taxon>
        <taxon>Heliantheae alliance</taxon>
        <taxon>Heliantheae</taxon>
        <taxon>Helianthus</taxon>
    </lineage>
</organism>
<proteinExistence type="predicted"/>
<dbReference type="Gramene" id="mRNA:HanXRQr2_Chr17g0803591">
    <property type="protein sequence ID" value="CDS:HanXRQr2_Chr17g0803591.1"/>
    <property type="gene ID" value="HanXRQr2_Chr17g0803591"/>
</dbReference>
<evidence type="ECO:0000256" key="1">
    <source>
        <dbReference type="SAM" id="MobiDB-lite"/>
    </source>
</evidence>
<reference evidence="2" key="3">
    <citation type="submission" date="2020-06" db="EMBL/GenBank/DDBJ databases">
        <title>Helianthus annuus Genome sequencing and assembly Release 2.</title>
        <authorList>
            <person name="Gouzy J."/>
            <person name="Langlade N."/>
            <person name="Munos S."/>
        </authorList>
    </citation>
    <scope>NUCLEOTIDE SEQUENCE</scope>
    <source>
        <tissue evidence="2">Leaves</tissue>
    </source>
</reference>
<dbReference type="EMBL" id="MNCJ02000332">
    <property type="protein sequence ID" value="KAF5755508.1"/>
    <property type="molecule type" value="Genomic_DNA"/>
</dbReference>
<dbReference type="FunCoup" id="A0A251RUM4">
    <property type="interactions" value="1900"/>
</dbReference>
<dbReference type="Proteomes" id="UP000215914">
    <property type="component" value="Chromosome 17"/>
</dbReference>
<dbReference type="PANTHER" id="PTHR34539">
    <property type="entry name" value="T6J4.11 PROTEIN"/>
    <property type="match status" value="1"/>
</dbReference>
<feature type="region of interest" description="Disordered" evidence="1">
    <location>
        <begin position="1"/>
        <end position="34"/>
    </location>
</feature>
<protein>
    <submittedName>
        <fullName evidence="3">Uncharacterized protein</fullName>
    </submittedName>
</protein>
<evidence type="ECO:0000313" key="2">
    <source>
        <dbReference type="EMBL" id="KAF5755508.1"/>
    </source>
</evidence>